<feature type="domain" description="Glycosyl transferase family 1" evidence="1">
    <location>
        <begin position="109"/>
        <end position="292"/>
    </location>
</feature>
<dbReference type="AlphaFoldDB" id="X1A1R9"/>
<sequence>PDWENSIARLMLKEQIPLINLFHIGREQFEKVIDPVHEIGGKLVLHQTIHWTDDVVMDTTRLNDFDAIVAPTDYAKKVFVQLGHISSGKVSVIPHGVDTKKFYRHKSPLRERLGIKPHQKVILYSGRLSFWKGVQKLIPIMRKLYQQYDCVFIIRGGAFEGVDEARKLGKIFYRLSYNNPNIIFIPDWQSPEFMEELYGFVDILVFNSGHEGFGVPLIEAMAVEAVPITTALPNHVWICGNTGDTAILLDPVKEVGTVNKGTKIKIGTHEALRGAIQWVLENPDEATVMGRRGVNL</sequence>
<dbReference type="Pfam" id="PF00534">
    <property type="entry name" value="Glycos_transf_1"/>
    <property type="match status" value="1"/>
</dbReference>
<protein>
    <recommendedName>
        <fullName evidence="1">Glycosyl transferase family 1 domain-containing protein</fullName>
    </recommendedName>
</protein>
<comment type="caution">
    <text evidence="2">The sequence shown here is derived from an EMBL/GenBank/DDBJ whole genome shotgun (WGS) entry which is preliminary data.</text>
</comment>
<organism evidence="2">
    <name type="scientific">marine sediment metagenome</name>
    <dbReference type="NCBI Taxonomy" id="412755"/>
    <lineage>
        <taxon>unclassified sequences</taxon>
        <taxon>metagenomes</taxon>
        <taxon>ecological metagenomes</taxon>
    </lineage>
</organism>
<dbReference type="GO" id="GO:0016757">
    <property type="term" value="F:glycosyltransferase activity"/>
    <property type="evidence" value="ECO:0007669"/>
    <property type="project" value="InterPro"/>
</dbReference>
<name>X1A1R9_9ZZZZ</name>
<feature type="non-terminal residue" evidence="2">
    <location>
        <position position="1"/>
    </location>
</feature>
<dbReference type="Gene3D" id="3.40.50.2000">
    <property type="entry name" value="Glycogen Phosphorylase B"/>
    <property type="match status" value="2"/>
</dbReference>
<dbReference type="SUPFAM" id="SSF53756">
    <property type="entry name" value="UDP-Glycosyltransferase/glycogen phosphorylase"/>
    <property type="match status" value="1"/>
</dbReference>
<evidence type="ECO:0000259" key="1">
    <source>
        <dbReference type="Pfam" id="PF00534"/>
    </source>
</evidence>
<proteinExistence type="predicted"/>
<gene>
    <name evidence="2" type="ORF">S01H4_35034</name>
</gene>
<evidence type="ECO:0000313" key="2">
    <source>
        <dbReference type="EMBL" id="GAG75970.1"/>
    </source>
</evidence>
<dbReference type="PANTHER" id="PTHR12526">
    <property type="entry name" value="GLYCOSYLTRANSFERASE"/>
    <property type="match status" value="1"/>
</dbReference>
<reference evidence="2" key="1">
    <citation type="journal article" date="2014" name="Front. Microbiol.">
        <title>High frequency of phylogenetically diverse reductive dehalogenase-homologous genes in deep subseafloor sedimentary metagenomes.</title>
        <authorList>
            <person name="Kawai M."/>
            <person name="Futagami T."/>
            <person name="Toyoda A."/>
            <person name="Takaki Y."/>
            <person name="Nishi S."/>
            <person name="Hori S."/>
            <person name="Arai W."/>
            <person name="Tsubouchi T."/>
            <person name="Morono Y."/>
            <person name="Uchiyama I."/>
            <person name="Ito T."/>
            <person name="Fujiyama A."/>
            <person name="Inagaki F."/>
            <person name="Takami H."/>
        </authorList>
    </citation>
    <scope>NUCLEOTIDE SEQUENCE</scope>
    <source>
        <strain evidence="2">Expedition CK06-06</strain>
    </source>
</reference>
<feature type="non-terminal residue" evidence="2">
    <location>
        <position position="296"/>
    </location>
</feature>
<accession>X1A1R9</accession>
<dbReference type="InterPro" id="IPR001296">
    <property type="entry name" value="Glyco_trans_1"/>
</dbReference>
<dbReference type="EMBL" id="BART01018581">
    <property type="protein sequence ID" value="GAG75970.1"/>
    <property type="molecule type" value="Genomic_DNA"/>
</dbReference>
<dbReference type="CDD" id="cd03801">
    <property type="entry name" value="GT4_PimA-like"/>
    <property type="match status" value="1"/>
</dbReference>